<keyword evidence="6 12" id="KW-0997">Cell inner membrane</keyword>
<evidence type="ECO:0000256" key="10">
    <source>
        <dbReference type="ARBA" id="ARBA00023136"/>
    </source>
</evidence>
<evidence type="ECO:0000256" key="5">
    <source>
        <dbReference type="ARBA" id="ARBA00022475"/>
    </source>
</evidence>
<feature type="transmembrane region" description="Helical" evidence="13">
    <location>
        <begin position="295"/>
        <end position="314"/>
    </location>
</feature>
<evidence type="ECO:0000256" key="9">
    <source>
        <dbReference type="ARBA" id="ARBA00022989"/>
    </source>
</evidence>
<dbReference type="InterPro" id="IPR040690">
    <property type="entry name" value="FtsX_ECD"/>
</dbReference>
<keyword evidence="5 12" id="KW-1003">Cell membrane</keyword>
<evidence type="ECO:0000313" key="16">
    <source>
        <dbReference type="EMBL" id="RRJ23841.1"/>
    </source>
</evidence>
<proteinExistence type="inferred from homology"/>
<comment type="similarity">
    <text evidence="2 12">Belongs to the ABC-4 integral membrane protein family. FtsX subfamily.</text>
</comment>
<evidence type="ECO:0000256" key="11">
    <source>
        <dbReference type="ARBA" id="ARBA00023306"/>
    </source>
</evidence>
<dbReference type="AlphaFoldDB" id="A0A3P3QRD6"/>
<dbReference type="RefSeq" id="WP_046519862.1">
    <property type="nucleotide sequence ID" value="NZ_LAVS01000019.1"/>
</dbReference>
<keyword evidence="8 13" id="KW-0812">Transmembrane</keyword>
<evidence type="ECO:0000256" key="4">
    <source>
        <dbReference type="ARBA" id="ARBA00021907"/>
    </source>
</evidence>
<evidence type="ECO:0000256" key="12">
    <source>
        <dbReference type="PIRNR" id="PIRNR003097"/>
    </source>
</evidence>
<gene>
    <name evidence="16" type="primary">ftsX</name>
    <name evidence="16" type="ORF">EIK76_07255</name>
</gene>
<keyword evidence="10 12" id="KW-0472">Membrane</keyword>
<evidence type="ECO:0000256" key="13">
    <source>
        <dbReference type="SAM" id="Phobius"/>
    </source>
</evidence>
<dbReference type="Proteomes" id="UP000276260">
    <property type="component" value="Unassembled WGS sequence"/>
</dbReference>
<dbReference type="GO" id="GO:0051301">
    <property type="term" value="P:cell division"/>
    <property type="evidence" value="ECO:0007669"/>
    <property type="project" value="UniProtKB-KW"/>
</dbReference>
<comment type="subunit">
    <text evidence="3">Forms a membrane-associated complex with FtsE.</text>
</comment>
<reference evidence="16 17" key="1">
    <citation type="submission" date="2018-11" db="EMBL/GenBank/DDBJ databases">
        <title>Draft genome analysis of Rheinheimera mesophila isolated from an industrial waste site.</title>
        <authorList>
            <person name="Yu Q."/>
            <person name="Qi Y."/>
            <person name="Zhang H."/>
            <person name="Lu Y."/>
            <person name="Pu J."/>
        </authorList>
    </citation>
    <scope>NUCLEOTIDE SEQUENCE [LARGE SCALE GENOMIC DNA]</scope>
    <source>
        <strain evidence="16 17">IITR13</strain>
    </source>
</reference>
<evidence type="ECO:0000256" key="2">
    <source>
        <dbReference type="ARBA" id="ARBA00007379"/>
    </source>
</evidence>
<evidence type="ECO:0000256" key="6">
    <source>
        <dbReference type="ARBA" id="ARBA00022519"/>
    </source>
</evidence>
<feature type="domain" description="ABC3 transporter permease C-terminal" evidence="14">
    <location>
        <begin position="199"/>
        <end position="317"/>
    </location>
</feature>
<dbReference type="PANTHER" id="PTHR47755:SF1">
    <property type="entry name" value="CELL DIVISION PROTEIN FTSX"/>
    <property type="match status" value="1"/>
</dbReference>
<dbReference type="Gene3D" id="3.30.70.3040">
    <property type="match status" value="1"/>
</dbReference>
<organism evidence="16 17">
    <name type="scientific">Rheinheimera mesophila</name>
    <dbReference type="NCBI Taxonomy" id="1547515"/>
    <lineage>
        <taxon>Bacteria</taxon>
        <taxon>Pseudomonadati</taxon>
        <taxon>Pseudomonadota</taxon>
        <taxon>Gammaproteobacteria</taxon>
        <taxon>Chromatiales</taxon>
        <taxon>Chromatiaceae</taxon>
        <taxon>Rheinheimera</taxon>
    </lineage>
</organism>
<accession>A0A3P3QRD6</accession>
<evidence type="ECO:0000259" key="15">
    <source>
        <dbReference type="Pfam" id="PF18075"/>
    </source>
</evidence>
<feature type="transmembrane region" description="Helical" evidence="13">
    <location>
        <begin position="196"/>
        <end position="222"/>
    </location>
</feature>
<feature type="transmembrane region" description="Helical" evidence="13">
    <location>
        <begin position="243"/>
        <end position="262"/>
    </location>
</feature>
<dbReference type="OrthoDB" id="9813411at2"/>
<dbReference type="InterPro" id="IPR003838">
    <property type="entry name" value="ABC3_permease_C"/>
</dbReference>
<dbReference type="NCBIfam" id="TIGR00439">
    <property type="entry name" value="FtsX_Gneg"/>
    <property type="match status" value="1"/>
</dbReference>
<evidence type="ECO:0000259" key="14">
    <source>
        <dbReference type="Pfam" id="PF02687"/>
    </source>
</evidence>
<comment type="subcellular location">
    <subcellularLocation>
        <location evidence="1">Cell inner membrane</location>
        <topology evidence="1">Multi-pass membrane protein</topology>
    </subcellularLocation>
</comment>
<evidence type="ECO:0000256" key="7">
    <source>
        <dbReference type="ARBA" id="ARBA00022618"/>
    </source>
</evidence>
<dbReference type="PANTHER" id="PTHR47755">
    <property type="entry name" value="CELL DIVISION PROTEIN FTSX"/>
    <property type="match status" value="1"/>
</dbReference>
<dbReference type="GO" id="GO:0032153">
    <property type="term" value="C:cell division site"/>
    <property type="evidence" value="ECO:0007669"/>
    <property type="project" value="TreeGrafter"/>
</dbReference>
<protein>
    <recommendedName>
        <fullName evidence="4 12">Cell division protein FtsX</fullName>
    </recommendedName>
</protein>
<feature type="domain" description="FtsX extracellular" evidence="15">
    <location>
        <begin position="84"/>
        <end position="160"/>
    </location>
</feature>
<dbReference type="InterPro" id="IPR047590">
    <property type="entry name" value="FtsX_proteobact-type"/>
</dbReference>
<keyword evidence="7 12" id="KW-0132">Cell division</keyword>
<keyword evidence="9 13" id="KW-1133">Transmembrane helix</keyword>
<dbReference type="InterPro" id="IPR004513">
    <property type="entry name" value="FtsX"/>
</dbReference>
<evidence type="ECO:0000256" key="3">
    <source>
        <dbReference type="ARBA" id="ARBA00011160"/>
    </source>
</evidence>
<dbReference type="PIRSF" id="PIRSF003097">
    <property type="entry name" value="FtsX"/>
    <property type="match status" value="1"/>
</dbReference>
<evidence type="ECO:0000256" key="1">
    <source>
        <dbReference type="ARBA" id="ARBA00004429"/>
    </source>
</evidence>
<dbReference type="EMBL" id="RRCF01000001">
    <property type="protein sequence ID" value="RRJ23841.1"/>
    <property type="molecule type" value="Genomic_DNA"/>
</dbReference>
<comment type="function">
    <text evidence="12">Part of the ABC transporter FtsEX involved in cellular division.</text>
</comment>
<dbReference type="GO" id="GO:0005886">
    <property type="term" value="C:plasma membrane"/>
    <property type="evidence" value="ECO:0007669"/>
    <property type="project" value="UniProtKB-SubCell"/>
</dbReference>
<keyword evidence="11 12" id="KW-0131">Cell cycle</keyword>
<evidence type="ECO:0000256" key="8">
    <source>
        <dbReference type="ARBA" id="ARBA00022692"/>
    </source>
</evidence>
<dbReference type="Pfam" id="PF18075">
    <property type="entry name" value="FtsX_ECD"/>
    <property type="match status" value="1"/>
</dbReference>
<keyword evidence="17" id="KW-1185">Reference proteome</keyword>
<evidence type="ECO:0000313" key="17">
    <source>
        <dbReference type="Proteomes" id="UP000276260"/>
    </source>
</evidence>
<dbReference type="Pfam" id="PF02687">
    <property type="entry name" value="FtsX"/>
    <property type="match status" value="1"/>
</dbReference>
<comment type="caution">
    <text evidence="16">The sequence shown here is derived from an EMBL/GenBank/DDBJ whole genome shotgun (WGS) entry which is preliminary data.</text>
</comment>
<name>A0A3P3QRD6_9GAMM</name>
<sequence>MSILFQGRATGATAVKQSLWHRFVMFWVHHLRQALTSLGEIWLTPASSLLTVAVIGVSLTLPVTLHLMVKNLQQVSSSVDQAAQISLFLKADTNETQIAELIALLQANPEVADVQFIDKSQALAEFTAESGFGDALSYIEDNPLPHVMLVTPKNTSSVAASALLSTLQQERYVELAKLDIGWLERLDAIVSLVRQVAIAVALLLMVAVLLVVGNTIRLMVLNKKDEIEVMKLVGATNSYIQRPFLYTGIWLGFFGGILTFLIEEVLLWWLKQGIASVTQLYDSSIALQPLSLAELGYLLLVAVALGFVGSFLAVHRTISQIEATGI</sequence>